<dbReference type="EMBL" id="BMNH01000023">
    <property type="protein sequence ID" value="GGO77774.1"/>
    <property type="molecule type" value="Genomic_DNA"/>
</dbReference>
<keyword evidence="1" id="KW-1133">Transmembrane helix</keyword>
<evidence type="ECO:0000313" key="2">
    <source>
        <dbReference type="EMBL" id="GGO77774.1"/>
    </source>
</evidence>
<evidence type="ECO:0000313" key="3">
    <source>
        <dbReference type="Proteomes" id="UP000646523"/>
    </source>
</evidence>
<protein>
    <submittedName>
        <fullName evidence="2">Uncharacterized protein</fullName>
    </submittedName>
</protein>
<sequence>MVAVIVLLLNDHLLKQAHPGFVTGKLSDVAGLVVAPPLLALLLWRRADLTATLLTGALFTLVKTTETGAETASHLWTLVAGPSRVLADPTDLLALPALGLAWWIRRRTLLTGSGRWRPLVTMPLALLAVVATSAAPPPPSADSVLVDGERVIVHTYEGFESDSGVTGMVSEDGGATWSEWYPRRERAPQSAACVPGRPQRCYRVLDETTVTESDDGGVTWRESWKPAAGGPGAPQRLRALAVQARPGGHVVVVAGGVDGILVRDVSGAWRQAGWPLFAPPRAEPADPVREERGIAFFLAVTVLLGALGIGLRQLRAPYTVFAVVGLGGLLYTTSQAVHTSGIDPGGLLIGGSLTLIGILMCLVLAAAGRIRPTAALVGLGAAPLVFAAVYGPFYGWTQGVPASYGVAVAAAVVLSTGVVAAGGLLIRRDAYLTGSSTSSPT</sequence>
<accession>A0A918DP60</accession>
<proteinExistence type="predicted"/>
<organism evidence="2 3">
    <name type="scientific">Nonomuraea cavernae</name>
    <dbReference type="NCBI Taxonomy" id="2045107"/>
    <lineage>
        <taxon>Bacteria</taxon>
        <taxon>Bacillati</taxon>
        <taxon>Actinomycetota</taxon>
        <taxon>Actinomycetes</taxon>
        <taxon>Streptosporangiales</taxon>
        <taxon>Streptosporangiaceae</taxon>
        <taxon>Nonomuraea</taxon>
    </lineage>
</organism>
<keyword evidence="1" id="KW-0472">Membrane</keyword>
<dbReference type="Proteomes" id="UP000646523">
    <property type="component" value="Unassembled WGS sequence"/>
</dbReference>
<keyword evidence="1" id="KW-0812">Transmembrane</keyword>
<evidence type="ECO:0000256" key="1">
    <source>
        <dbReference type="SAM" id="Phobius"/>
    </source>
</evidence>
<reference evidence="2" key="2">
    <citation type="submission" date="2020-09" db="EMBL/GenBank/DDBJ databases">
        <authorList>
            <person name="Sun Q."/>
            <person name="Zhou Y."/>
        </authorList>
    </citation>
    <scope>NUCLEOTIDE SEQUENCE</scope>
    <source>
        <strain evidence="2">CGMCC 4.7368</strain>
    </source>
</reference>
<dbReference type="InterPro" id="IPR015943">
    <property type="entry name" value="WD40/YVTN_repeat-like_dom_sf"/>
</dbReference>
<name>A0A918DP60_9ACTN</name>
<dbReference type="Gene3D" id="2.130.10.10">
    <property type="entry name" value="YVTN repeat-like/Quinoprotein amine dehydrogenase"/>
    <property type="match status" value="1"/>
</dbReference>
<feature type="transmembrane region" description="Helical" evidence="1">
    <location>
        <begin position="318"/>
        <end position="334"/>
    </location>
</feature>
<comment type="caution">
    <text evidence="2">The sequence shown here is derived from an EMBL/GenBank/DDBJ whole genome shotgun (WGS) entry which is preliminary data.</text>
</comment>
<feature type="transmembrane region" description="Helical" evidence="1">
    <location>
        <begin position="374"/>
        <end position="396"/>
    </location>
</feature>
<feature type="transmembrane region" description="Helical" evidence="1">
    <location>
        <begin position="402"/>
        <end position="426"/>
    </location>
</feature>
<feature type="transmembrane region" description="Helical" evidence="1">
    <location>
        <begin position="346"/>
        <end position="367"/>
    </location>
</feature>
<reference evidence="2" key="1">
    <citation type="journal article" date="2014" name="Int. J. Syst. Evol. Microbiol.">
        <title>Complete genome sequence of Corynebacterium casei LMG S-19264T (=DSM 44701T), isolated from a smear-ripened cheese.</title>
        <authorList>
            <consortium name="US DOE Joint Genome Institute (JGI-PGF)"/>
            <person name="Walter F."/>
            <person name="Albersmeier A."/>
            <person name="Kalinowski J."/>
            <person name="Ruckert C."/>
        </authorList>
    </citation>
    <scope>NUCLEOTIDE SEQUENCE</scope>
    <source>
        <strain evidence="2">CGMCC 4.7368</strain>
    </source>
</reference>
<gene>
    <name evidence="2" type="ORF">GCM10012289_58220</name>
</gene>
<feature type="transmembrane region" description="Helical" evidence="1">
    <location>
        <begin position="293"/>
        <end position="311"/>
    </location>
</feature>
<dbReference type="SUPFAM" id="SSF110296">
    <property type="entry name" value="Oligoxyloglucan reducing end-specific cellobiohydrolase"/>
    <property type="match status" value="1"/>
</dbReference>
<dbReference type="AlphaFoldDB" id="A0A918DP60"/>
<keyword evidence="3" id="KW-1185">Reference proteome</keyword>